<dbReference type="OrthoDB" id="1896086at2759"/>
<feature type="region of interest" description="Disordered" evidence="1">
    <location>
        <begin position="572"/>
        <end position="636"/>
    </location>
</feature>
<comment type="caution">
    <text evidence="3">The sequence shown here is derived from an EMBL/GenBank/DDBJ whole genome shotgun (WGS) entry which is preliminary data.</text>
</comment>
<evidence type="ECO:0000313" key="3">
    <source>
        <dbReference type="EMBL" id="KAF4436466.1"/>
    </source>
</evidence>
<feature type="chain" id="PRO_5034689498" evidence="2">
    <location>
        <begin position="26"/>
        <end position="775"/>
    </location>
</feature>
<sequence length="775" mass="81910">MISSAFRFIILISLTSCLSSAQCQALPSDISLPDGLKLPSAIAGPESATSTSGKFITAGPPKISLPDSGSSKTSPVTLPGGSHPAPSDGLPTHSEGDDIPDTATLPNGQPTSAKTDDLALPPLPSIPLSLPLPPIFPTVGTTSPKETTAGEDQATSGAAQKSLISTTSMDATTKPSDVPGTQPSVPQSQAPSDTGGAGKTTTPRDIAKPPKATSEAANPKSTARGDEPHVTSSPEATEGRQTTVTGTNGAIATWSAVRDPEHSDISQTRTQTDDNGGIVVLFPGGWKWSPVGPVGVPKPIVPAVPAPTINPIPPKGKDNDDPKDEGGNDDDDDDDDDEQCTTSAPPECTLTVSYYTQKDGKGTSTQLGKCPAVTGCVSGEQSTTTTTIVSDIPLITGVPEVDPGTQAYTPEPMDEETADYLRKAFQRWDIAGGVPDDEPETECHNMSLGTSAECLSVFQKAFCRIVDEDKTQPISRNFTYQDIVSGDDFKAIITGALRRSLRTRDDKCGSLGFNFEWTGSKGDCQLSCSKAFDTLEDQCSNPIFTGLGREGAIDVGCGKYSYNMFKVPFPTASPTKSPSETSALVFPPIPTNDKPESTATTASSSISVTKAPGSTRELPSGTLVFPSIPASEDSKPTATEAPFEVRNLQCNNQNDFKGHPEVDQVALLKVANQICLNVENSNYFMTPEGKRILVSGTDYYNTHYRFSWSWIEGCKMGNKHVKISDPMYEGVLDGDATSRCSFIFHDSWRRCLEDNDGVGGSQDVGCVRYKLEAGI</sequence>
<feature type="compositionally biased region" description="Low complexity" evidence="1">
    <location>
        <begin position="597"/>
        <end position="611"/>
    </location>
</feature>
<reference evidence="3" key="1">
    <citation type="submission" date="2020-01" db="EMBL/GenBank/DDBJ databases">
        <title>Identification and distribution of gene clusters putatively required for synthesis of sphingolipid metabolism inhibitors in phylogenetically diverse species of the filamentous fungus Fusarium.</title>
        <authorList>
            <person name="Kim H.-S."/>
            <person name="Busman M."/>
            <person name="Brown D.W."/>
            <person name="Divon H."/>
            <person name="Uhlig S."/>
            <person name="Proctor R.H."/>
        </authorList>
    </citation>
    <scope>NUCLEOTIDE SEQUENCE</scope>
    <source>
        <strain evidence="3">NRRL 53441</strain>
    </source>
</reference>
<dbReference type="Proteomes" id="UP000605986">
    <property type="component" value="Unassembled WGS sequence"/>
</dbReference>
<evidence type="ECO:0000256" key="2">
    <source>
        <dbReference type="SAM" id="SignalP"/>
    </source>
</evidence>
<proteinExistence type="predicted"/>
<accession>A0A8H4JQP8</accession>
<evidence type="ECO:0000313" key="4">
    <source>
        <dbReference type="Proteomes" id="UP000605986"/>
    </source>
</evidence>
<feature type="signal peptide" evidence="2">
    <location>
        <begin position="1"/>
        <end position="25"/>
    </location>
</feature>
<organism evidence="3 4">
    <name type="scientific">Fusarium austroafricanum</name>
    <dbReference type="NCBI Taxonomy" id="2364996"/>
    <lineage>
        <taxon>Eukaryota</taxon>
        <taxon>Fungi</taxon>
        <taxon>Dikarya</taxon>
        <taxon>Ascomycota</taxon>
        <taxon>Pezizomycotina</taxon>
        <taxon>Sordariomycetes</taxon>
        <taxon>Hypocreomycetidae</taxon>
        <taxon>Hypocreales</taxon>
        <taxon>Nectriaceae</taxon>
        <taxon>Fusarium</taxon>
        <taxon>Fusarium concolor species complex</taxon>
    </lineage>
</organism>
<feature type="compositionally biased region" description="Polar residues" evidence="1">
    <location>
        <begin position="230"/>
        <end position="250"/>
    </location>
</feature>
<feature type="compositionally biased region" description="Polar residues" evidence="1">
    <location>
        <begin position="67"/>
        <end position="76"/>
    </location>
</feature>
<feature type="compositionally biased region" description="Polar residues" evidence="1">
    <location>
        <begin position="572"/>
        <end position="582"/>
    </location>
</feature>
<name>A0A8H4JQP8_9HYPO</name>
<dbReference type="EMBL" id="JAADJG010000802">
    <property type="protein sequence ID" value="KAF4436466.1"/>
    <property type="molecule type" value="Genomic_DNA"/>
</dbReference>
<evidence type="ECO:0000256" key="1">
    <source>
        <dbReference type="SAM" id="MobiDB-lite"/>
    </source>
</evidence>
<feature type="compositionally biased region" description="Basic and acidic residues" evidence="1">
    <location>
        <begin position="315"/>
        <end position="326"/>
    </location>
</feature>
<feature type="compositionally biased region" description="Pro residues" evidence="1">
    <location>
        <begin position="121"/>
        <end position="136"/>
    </location>
</feature>
<feature type="compositionally biased region" description="Polar residues" evidence="1">
    <location>
        <begin position="153"/>
        <end position="192"/>
    </location>
</feature>
<gene>
    <name evidence="3" type="ORF">F53441_13256</name>
</gene>
<feature type="compositionally biased region" description="Pro residues" evidence="1">
    <location>
        <begin position="305"/>
        <end position="314"/>
    </location>
</feature>
<feature type="compositionally biased region" description="Polar residues" evidence="1">
    <location>
        <begin position="104"/>
        <end position="113"/>
    </location>
</feature>
<feature type="region of interest" description="Disordered" evidence="1">
    <location>
        <begin position="305"/>
        <end position="345"/>
    </location>
</feature>
<dbReference type="AlphaFoldDB" id="A0A8H4JQP8"/>
<keyword evidence="2" id="KW-0732">Signal</keyword>
<feature type="compositionally biased region" description="Acidic residues" evidence="1">
    <location>
        <begin position="327"/>
        <end position="339"/>
    </location>
</feature>
<keyword evidence="4" id="KW-1185">Reference proteome</keyword>
<feature type="compositionally biased region" description="Polar residues" evidence="1">
    <location>
        <begin position="265"/>
        <end position="274"/>
    </location>
</feature>
<feature type="region of interest" description="Disordered" evidence="1">
    <location>
        <begin position="43"/>
        <end position="276"/>
    </location>
</feature>
<protein>
    <submittedName>
        <fullName evidence="3">Uncharacterized protein</fullName>
    </submittedName>
</protein>